<evidence type="ECO:0000256" key="6">
    <source>
        <dbReference type="ARBA" id="ARBA00022490"/>
    </source>
</evidence>
<dbReference type="SUPFAM" id="SSF54211">
    <property type="entry name" value="Ribosomal protein S5 domain 2-like"/>
    <property type="match status" value="1"/>
</dbReference>
<dbReference type="PANTHER" id="PTHR20861:SF3">
    <property type="entry name" value="SHIKIMATE KINASE"/>
    <property type="match status" value="1"/>
</dbReference>
<evidence type="ECO:0000256" key="3">
    <source>
        <dbReference type="ARBA" id="ARBA00010202"/>
    </source>
</evidence>
<dbReference type="GO" id="GO:0008652">
    <property type="term" value="P:amino acid biosynthetic process"/>
    <property type="evidence" value="ECO:0007669"/>
    <property type="project" value="UniProtKB-KW"/>
</dbReference>
<dbReference type="Gene3D" id="3.30.230.10">
    <property type="match status" value="1"/>
</dbReference>
<evidence type="ECO:0000313" key="15">
    <source>
        <dbReference type="EMBL" id="KUG18189.1"/>
    </source>
</evidence>
<comment type="pathway">
    <text evidence="2">Metabolic intermediate biosynthesis; chorismate biosynthesis; chorismate from D-erythrose 4-phosphate and phosphoenolpyruvate: step 5/7.</text>
</comment>
<evidence type="ECO:0000259" key="14">
    <source>
        <dbReference type="Pfam" id="PF00288"/>
    </source>
</evidence>
<evidence type="ECO:0000256" key="12">
    <source>
        <dbReference type="ARBA" id="ARBA00023141"/>
    </source>
</evidence>
<evidence type="ECO:0000256" key="5">
    <source>
        <dbReference type="ARBA" id="ARBA00013853"/>
    </source>
</evidence>
<name>A0A0W8FBD4_9ZZZZ</name>
<keyword evidence="10 15" id="KW-0418">Kinase</keyword>
<comment type="catalytic activity">
    <reaction evidence="13">
        <text>shikimate + ATP = 3-phosphoshikimate + ADP + H(+)</text>
        <dbReference type="Rhea" id="RHEA:13121"/>
        <dbReference type="ChEBI" id="CHEBI:15378"/>
        <dbReference type="ChEBI" id="CHEBI:30616"/>
        <dbReference type="ChEBI" id="CHEBI:36208"/>
        <dbReference type="ChEBI" id="CHEBI:145989"/>
        <dbReference type="ChEBI" id="CHEBI:456216"/>
        <dbReference type="EC" id="2.7.1.71"/>
    </reaction>
</comment>
<organism evidence="15">
    <name type="scientific">hydrocarbon metagenome</name>
    <dbReference type="NCBI Taxonomy" id="938273"/>
    <lineage>
        <taxon>unclassified sequences</taxon>
        <taxon>metagenomes</taxon>
        <taxon>ecological metagenomes</taxon>
    </lineage>
</organism>
<evidence type="ECO:0000256" key="4">
    <source>
        <dbReference type="ARBA" id="ARBA00012154"/>
    </source>
</evidence>
<keyword evidence="6" id="KW-0963">Cytoplasm</keyword>
<dbReference type="SUPFAM" id="SSF55060">
    <property type="entry name" value="GHMP Kinase, C-terminal domain"/>
    <property type="match status" value="1"/>
</dbReference>
<comment type="subcellular location">
    <subcellularLocation>
        <location evidence="1">Cytoplasm</location>
    </subcellularLocation>
</comment>
<dbReference type="GO" id="GO:0005737">
    <property type="term" value="C:cytoplasm"/>
    <property type="evidence" value="ECO:0007669"/>
    <property type="project" value="UniProtKB-SubCell"/>
</dbReference>
<feature type="domain" description="GHMP kinase N-terminal" evidence="14">
    <location>
        <begin position="57"/>
        <end position="145"/>
    </location>
</feature>
<evidence type="ECO:0000256" key="13">
    <source>
        <dbReference type="ARBA" id="ARBA00048567"/>
    </source>
</evidence>
<dbReference type="InterPro" id="IPR036554">
    <property type="entry name" value="GHMP_kinase_C_sf"/>
</dbReference>
<dbReference type="Pfam" id="PF00288">
    <property type="entry name" value="GHMP_kinases_N"/>
    <property type="match status" value="1"/>
</dbReference>
<reference evidence="15" key="1">
    <citation type="journal article" date="2015" name="Proc. Natl. Acad. Sci. U.S.A.">
        <title>Networks of energetic and metabolic interactions define dynamics in microbial communities.</title>
        <authorList>
            <person name="Embree M."/>
            <person name="Liu J.K."/>
            <person name="Al-Bassam M.M."/>
            <person name="Zengler K."/>
        </authorList>
    </citation>
    <scope>NUCLEOTIDE SEQUENCE</scope>
</reference>
<dbReference type="GO" id="GO:0009073">
    <property type="term" value="P:aromatic amino acid family biosynthetic process"/>
    <property type="evidence" value="ECO:0007669"/>
    <property type="project" value="UniProtKB-KW"/>
</dbReference>
<dbReference type="InterPro" id="IPR010189">
    <property type="entry name" value="SK_arc"/>
</dbReference>
<evidence type="ECO:0000256" key="9">
    <source>
        <dbReference type="ARBA" id="ARBA00022741"/>
    </source>
</evidence>
<dbReference type="EC" id="2.7.1.71" evidence="4"/>
<dbReference type="EMBL" id="LNQE01001394">
    <property type="protein sequence ID" value="KUG18189.1"/>
    <property type="molecule type" value="Genomic_DNA"/>
</dbReference>
<sequence>MMKMKGYGWSNGAASIINAVATWKGSAFAIELVTRAVVELDHSSGIKGEVPGVDTRLIERCVERVLDHLGLEYGGRVRTSSEIPIASGLKSSSAAANAVILATLDALDVDMDLVSAAKIGVEAAREVGVTITGALDDALASMLGGVVVTDNREMSLLRRDELNCSVMLLVPDQRIFSRDTDISRSRIIAPMADLAFDLAMQADYGRAMTLNGLAYCAALGLSSEPLILALEKGARGASLSGTGPSYAALIDESKMDGLEESWRALGGRVIRTKANNRCASRGQGF</sequence>
<evidence type="ECO:0000256" key="2">
    <source>
        <dbReference type="ARBA" id="ARBA00004842"/>
    </source>
</evidence>
<dbReference type="PIRSF" id="PIRSF005758">
    <property type="entry name" value="Shikimt_kin_arch"/>
    <property type="match status" value="1"/>
</dbReference>
<keyword evidence="12" id="KW-0057">Aromatic amino acid biosynthesis</keyword>
<comment type="similarity">
    <text evidence="3">Belongs to the GHMP kinase family. Archaeal shikimate kinase subfamily.</text>
</comment>
<comment type="caution">
    <text evidence="15">The sequence shown here is derived from an EMBL/GenBank/DDBJ whole genome shotgun (WGS) entry which is preliminary data.</text>
</comment>
<keyword evidence="8 15" id="KW-0808">Transferase</keyword>
<dbReference type="GO" id="GO:0005524">
    <property type="term" value="F:ATP binding"/>
    <property type="evidence" value="ECO:0007669"/>
    <property type="project" value="UniProtKB-KW"/>
</dbReference>
<dbReference type="UniPathway" id="UPA00053">
    <property type="reaction ID" value="UER00088"/>
</dbReference>
<dbReference type="InterPro" id="IPR020568">
    <property type="entry name" value="Ribosomal_Su5_D2-typ_SF"/>
</dbReference>
<dbReference type="HAMAP" id="MF_00370">
    <property type="entry name" value="Shik_kinase_arch"/>
    <property type="match status" value="1"/>
</dbReference>
<proteinExistence type="inferred from homology"/>
<evidence type="ECO:0000256" key="11">
    <source>
        <dbReference type="ARBA" id="ARBA00022840"/>
    </source>
</evidence>
<dbReference type="PANTHER" id="PTHR20861">
    <property type="entry name" value="HOMOSERINE/4-DIPHOSPHOCYTIDYL-2-C-METHYL-D-ERYTHRITOL KINASE"/>
    <property type="match status" value="1"/>
</dbReference>
<keyword evidence="11" id="KW-0067">ATP-binding</keyword>
<gene>
    <name evidence="15" type="ORF">ASZ90_012076</name>
</gene>
<evidence type="ECO:0000256" key="10">
    <source>
        <dbReference type="ARBA" id="ARBA00022777"/>
    </source>
</evidence>
<dbReference type="NCBIfam" id="TIGR01920">
    <property type="entry name" value="Shik_kin_archae"/>
    <property type="match status" value="1"/>
</dbReference>
<evidence type="ECO:0000256" key="1">
    <source>
        <dbReference type="ARBA" id="ARBA00004496"/>
    </source>
</evidence>
<dbReference type="InterPro" id="IPR014721">
    <property type="entry name" value="Ribsml_uS5_D2-typ_fold_subgr"/>
</dbReference>
<evidence type="ECO:0000256" key="7">
    <source>
        <dbReference type="ARBA" id="ARBA00022605"/>
    </source>
</evidence>
<keyword evidence="9" id="KW-0547">Nucleotide-binding</keyword>
<dbReference type="GO" id="GO:0009423">
    <property type="term" value="P:chorismate biosynthetic process"/>
    <property type="evidence" value="ECO:0007669"/>
    <property type="project" value="UniProtKB-UniPathway"/>
</dbReference>
<accession>A0A0W8FBD4</accession>
<protein>
    <recommendedName>
        <fullName evidence="5">Shikimate kinase</fullName>
        <ecNumber evidence="4">2.7.1.71</ecNumber>
    </recommendedName>
</protein>
<dbReference type="InterPro" id="IPR006204">
    <property type="entry name" value="GHMP_kinase_N_dom"/>
</dbReference>
<dbReference type="AlphaFoldDB" id="A0A0W8FBD4"/>
<keyword evidence="7" id="KW-0028">Amino-acid biosynthesis</keyword>
<evidence type="ECO:0000256" key="8">
    <source>
        <dbReference type="ARBA" id="ARBA00022679"/>
    </source>
</evidence>
<dbReference type="GO" id="GO:0004765">
    <property type="term" value="F:shikimate kinase activity"/>
    <property type="evidence" value="ECO:0007669"/>
    <property type="project" value="UniProtKB-EC"/>
</dbReference>